<organism evidence="2">
    <name type="scientific">Alexandrium monilatum</name>
    <dbReference type="NCBI Taxonomy" id="311494"/>
    <lineage>
        <taxon>Eukaryota</taxon>
        <taxon>Sar</taxon>
        <taxon>Alveolata</taxon>
        <taxon>Dinophyceae</taxon>
        <taxon>Gonyaulacales</taxon>
        <taxon>Pyrocystaceae</taxon>
        <taxon>Alexandrium</taxon>
    </lineage>
</organism>
<accession>A0A7S4VDB5</accession>
<evidence type="ECO:0000313" key="2">
    <source>
        <dbReference type="EMBL" id="CAE4591108.1"/>
    </source>
</evidence>
<dbReference type="AlphaFoldDB" id="A0A7S4VDB5"/>
<proteinExistence type="predicted"/>
<protein>
    <submittedName>
        <fullName evidence="2">Uncharacterized protein</fullName>
    </submittedName>
</protein>
<evidence type="ECO:0000256" key="1">
    <source>
        <dbReference type="SAM" id="MobiDB-lite"/>
    </source>
</evidence>
<gene>
    <name evidence="2" type="ORF">AMON00008_LOCUS24276</name>
</gene>
<sequence>MAQAMAPVPLRAERCPRRTLAAMSLNADLVEITGRYAIPEAVLEVFRKKAIISVAAIVKTFEDDEQFVDFVLDDAESLKTLRLKMALKMVYFDSWQRSMEGGNLPRPPTGGSPGSSSAGSREPSEPGDEEKEEEEASSDGEAPPGEPGDNRPRWR</sequence>
<feature type="compositionally biased region" description="Acidic residues" evidence="1">
    <location>
        <begin position="125"/>
        <end position="138"/>
    </location>
</feature>
<reference evidence="2" key="1">
    <citation type="submission" date="2021-01" db="EMBL/GenBank/DDBJ databases">
        <authorList>
            <person name="Corre E."/>
            <person name="Pelletier E."/>
            <person name="Niang G."/>
            <person name="Scheremetjew M."/>
            <person name="Finn R."/>
            <person name="Kale V."/>
            <person name="Holt S."/>
            <person name="Cochrane G."/>
            <person name="Meng A."/>
            <person name="Brown T."/>
            <person name="Cohen L."/>
        </authorList>
    </citation>
    <scope>NUCLEOTIDE SEQUENCE</scope>
    <source>
        <strain evidence="2">CCMP3105</strain>
    </source>
</reference>
<dbReference type="EMBL" id="HBNR01035367">
    <property type="protein sequence ID" value="CAE4591108.1"/>
    <property type="molecule type" value="Transcribed_RNA"/>
</dbReference>
<name>A0A7S4VDB5_9DINO</name>
<feature type="region of interest" description="Disordered" evidence="1">
    <location>
        <begin position="98"/>
        <end position="155"/>
    </location>
</feature>